<proteinExistence type="predicted"/>
<gene>
    <name evidence="2" type="ORF">HGA08_21825</name>
</gene>
<evidence type="ECO:0000313" key="2">
    <source>
        <dbReference type="EMBL" id="NKY52845.1"/>
    </source>
</evidence>
<keyword evidence="1" id="KW-1133">Transmembrane helix</keyword>
<dbReference type="AlphaFoldDB" id="A0A846Y3L6"/>
<evidence type="ECO:0008006" key="4">
    <source>
        <dbReference type="Google" id="ProtNLM"/>
    </source>
</evidence>
<feature type="transmembrane region" description="Helical" evidence="1">
    <location>
        <begin position="28"/>
        <end position="49"/>
    </location>
</feature>
<evidence type="ECO:0000313" key="3">
    <source>
        <dbReference type="Proteomes" id="UP000565711"/>
    </source>
</evidence>
<dbReference type="RefSeq" id="WP_067882023.1">
    <property type="nucleotide sequence ID" value="NZ_JAAXOP010000014.1"/>
</dbReference>
<evidence type="ECO:0000256" key="1">
    <source>
        <dbReference type="SAM" id="Phobius"/>
    </source>
</evidence>
<organism evidence="2 3">
    <name type="scientific">Nocardia vermiculata</name>
    <dbReference type="NCBI Taxonomy" id="257274"/>
    <lineage>
        <taxon>Bacteria</taxon>
        <taxon>Bacillati</taxon>
        <taxon>Actinomycetota</taxon>
        <taxon>Actinomycetes</taxon>
        <taxon>Mycobacteriales</taxon>
        <taxon>Nocardiaceae</taxon>
        <taxon>Nocardia</taxon>
    </lineage>
</organism>
<name>A0A846Y3L6_9NOCA</name>
<keyword evidence="1" id="KW-0472">Membrane</keyword>
<dbReference type="Proteomes" id="UP000565711">
    <property type="component" value="Unassembled WGS sequence"/>
</dbReference>
<comment type="caution">
    <text evidence="2">The sequence shown here is derived from an EMBL/GenBank/DDBJ whole genome shotgun (WGS) entry which is preliminary data.</text>
</comment>
<accession>A0A846Y3L6</accession>
<keyword evidence="1" id="KW-0812">Transmembrane</keyword>
<sequence length="66" mass="6862">MLVVTLVLAAVGFALLVAALTTGSVIWAWGCIVVCVIGAVVLLVSVLATRGPEDEPQPRPGRHAKR</sequence>
<keyword evidence="3" id="KW-1185">Reference proteome</keyword>
<reference evidence="2 3" key="1">
    <citation type="submission" date="2020-04" db="EMBL/GenBank/DDBJ databases">
        <title>MicrobeNet Type strains.</title>
        <authorList>
            <person name="Nicholson A.C."/>
        </authorList>
    </citation>
    <scope>NUCLEOTIDE SEQUENCE [LARGE SCALE GENOMIC DNA]</scope>
    <source>
        <strain evidence="2 3">JCM 12354</strain>
    </source>
</reference>
<dbReference type="EMBL" id="JAAXOP010000014">
    <property type="protein sequence ID" value="NKY52845.1"/>
    <property type="molecule type" value="Genomic_DNA"/>
</dbReference>
<protein>
    <recommendedName>
        <fullName evidence="4">DUF2207 domain-containing protein</fullName>
    </recommendedName>
</protein>